<dbReference type="PANTHER" id="PTHR43514">
    <property type="entry name" value="ABC TRANSPORTER I FAMILY MEMBER 10"/>
    <property type="match status" value="1"/>
</dbReference>
<evidence type="ECO:0000256" key="9">
    <source>
        <dbReference type="PROSITE-ProRule" id="PRU01213"/>
    </source>
</evidence>
<keyword evidence="7" id="KW-1278">Translocase</keyword>
<evidence type="ECO:0000256" key="4">
    <source>
        <dbReference type="ARBA" id="ARBA00022519"/>
    </source>
</evidence>
<keyword evidence="6 12" id="KW-0067">ATP-binding</keyword>
<dbReference type="EMBL" id="CP022742">
    <property type="protein sequence ID" value="ASU23939.1"/>
    <property type="molecule type" value="Genomic_DNA"/>
</dbReference>
<evidence type="ECO:0000256" key="8">
    <source>
        <dbReference type="ARBA" id="ARBA00023136"/>
    </source>
</evidence>
<feature type="domain" description="ABC transporter" evidence="10">
    <location>
        <begin position="2"/>
        <end position="232"/>
    </location>
</feature>
<evidence type="ECO:0000256" key="3">
    <source>
        <dbReference type="ARBA" id="ARBA00022505"/>
    </source>
</evidence>
<dbReference type="KEGG" id="vqi:CCZ37_15285"/>
<dbReference type="SMART" id="SM00382">
    <property type="entry name" value="AAA"/>
    <property type="match status" value="1"/>
</dbReference>
<evidence type="ECO:0000256" key="2">
    <source>
        <dbReference type="ARBA" id="ARBA00022475"/>
    </source>
</evidence>
<dbReference type="PROSITE" id="PS51866">
    <property type="entry name" value="MOP"/>
    <property type="match status" value="1"/>
</dbReference>
<evidence type="ECO:0000256" key="5">
    <source>
        <dbReference type="ARBA" id="ARBA00022741"/>
    </source>
</evidence>
<dbReference type="PROSITE" id="PS00211">
    <property type="entry name" value="ABC_TRANSPORTER_1"/>
    <property type="match status" value="1"/>
</dbReference>
<dbReference type="NCBIfam" id="TIGR02142">
    <property type="entry name" value="modC_ABC"/>
    <property type="match status" value="1"/>
</dbReference>
<name>A0A223N2D0_9VIBR</name>
<keyword evidence="1" id="KW-0813">Transport</keyword>
<evidence type="ECO:0000313" key="13">
    <source>
        <dbReference type="Proteomes" id="UP000215148"/>
    </source>
</evidence>
<dbReference type="PROSITE" id="PS50893">
    <property type="entry name" value="ABC_TRANSPORTER_2"/>
    <property type="match status" value="1"/>
</dbReference>
<organism evidence="12 13">
    <name type="scientific">Vibrio qinghaiensis</name>
    <dbReference type="NCBI Taxonomy" id="2025808"/>
    <lineage>
        <taxon>Bacteria</taxon>
        <taxon>Pseudomonadati</taxon>
        <taxon>Pseudomonadota</taxon>
        <taxon>Gammaproteobacteria</taxon>
        <taxon>Vibrionales</taxon>
        <taxon>Vibrionaceae</taxon>
        <taxon>Vibrio</taxon>
    </lineage>
</organism>
<dbReference type="SUPFAM" id="SSF52540">
    <property type="entry name" value="P-loop containing nucleoside triphosphate hydrolases"/>
    <property type="match status" value="1"/>
</dbReference>
<keyword evidence="5" id="KW-0547">Nucleotide-binding</keyword>
<dbReference type="GO" id="GO:0140359">
    <property type="term" value="F:ABC-type transporter activity"/>
    <property type="evidence" value="ECO:0007669"/>
    <property type="project" value="InterPro"/>
</dbReference>
<dbReference type="GO" id="GO:0005524">
    <property type="term" value="F:ATP binding"/>
    <property type="evidence" value="ECO:0007669"/>
    <property type="project" value="UniProtKB-KW"/>
</dbReference>
<dbReference type="InterPro" id="IPR003439">
    <property type="entry name" value="ABC_transporter-like_ATP-bd"/>
</dbReference>
<evidence type="ECO:0000259" key="11">
    <source>
        <dbReference type="PROSITE" id="PS51866"/>
    </source>
</evidence>
<dbReference type="InterPro" id="IPR017871">
    <property type="entry name" value="ABC_transporter-like_CS"/>
</dbReference>
<keyword evidence="8" id="KW-0472">Membrane</keyword>
<reference evidence="12 13" key="1">
    <citation type="submission" date="2017-08" db="EMBL/GenBank/DDBJ databases">
        <title>The Vibrio qinghaiensis sp.-Q67 is a luminous bacteria isolated firstly from Qinghai lake, Qinghai province, China, which has been proved to be very sensitive to detect environmental and food pollutants. Therefore, complete genome analysis of V. qinghaiensis sp.-Q67 highlights the potential application of this strain on detection of hazards in the contaminated environments.</title>
        <authorList>
            <person name="Gong L."/>
        </authorList>
    </citation>
    <scope>NUCLEOTIDE SEQUENCE [LARGE SCALE GENOMIC DNA]</scope>
    <source>
        <strain evidence="12 13">Q67</strain>
    </source>
</reference>
<dbReference type="NCBIfam" id="NF008355">
    <property type="entry name" value="PRK11144.1"/>
    <property type="match status" value="1"/>
</dbReference>
<dbReference type="InterPro" id="IPR027417">
    <property type="entry name" value="P-loop_NTPase"/>
</dbReference>
<dbReference type="FunFam" id="3.40.50.300:FF:000634">
    <property type="entry name" value="Molybdenum import ATP-binding protein ModC"/>
    <property type="match status" value="1"/>
</dbReference>
<keyword evidence="13" id="KW-1185">Reference proteome</keyword>
<keyword evidence="3 9" id="KW-0500">Molybdenum</keyword>
<proteinExistence type="predicted"/>
<keyword evidence="2" id="KW-1003">Cell membrane</keyword>
<dbReference type="GO" id="GO:0016887">
    <property type="term" value="F:ATP hydrolysis activity"/>
    <property type="evidence" value="ECO:0007669"/>
    <property type="project" value="InterPro"/>
</dbReference>
<dbReference type="GO" id="GO:0015098">
    <property type="term" value="F:molybdate ion transmembrane transporter activity"/>
    <property type="evidence" value="ECO:0007669"/>
    <property type="project" value="InterPro"/>
</dbReference>
<dbReference type="InterPro" id="IPR003593">
    <property type="entry name" value="AAA+_ATPase"/>
</dbReference>
<evidence type="ECO:0000259" key="10">
    <source>
        <dbReference type="PROSITE" id="PS50893"/>
    </source>
</evidence>
<dbReference type="SUPFAM" id="SSF50331">
    <property type="entry name" value="MOP-like"/>
    <property type="match status" value="1"/>
</dbReference>
<dbReference type="Pfam" id="PF03459">
    <property type="entry name" value="TOBE"/>
    <property type="match status" value="1"/>
</dbReference>
<dbReference type="InterPro" id="IPR011868">
    <property type="entry name" value="ModC_ABC_ATP-bd"/>
</dbReference>
<dbReference type="PANTHER" id="PTHR43514:SF4">
    <property type="entry name" value="ABC TRANSPORTER I FAMILY MEMBER 10"/>
    <property type="match status" value="1"/>
</dbReference>
<protein>
    <submittedName>
        <fullName evidence="12">Molybdenum ABC transporter ATP-binding protein</fullName>
    </submittedName>
</protein>
<keyword evidence="4" id="KW-0997">Cell inner membrane</keyword>
<evidence type="ECO:0000256" key="1">
    <source>
        <dbReference type="ARBA" id="ARBA00022448"/>
    </source>
</evidence>
<sequence length="369" mass="41075">MMSELKIQFKKQLGDIKLNADLALPSRGICAVFGRSGAGKTSFINVISGLEKPESGDIEINGRILFSQRKKINLPVEKRNVGYVFQDARLFPHYTVHGNLNYGVKKKDADHFAAIVKLLALAPLLTRYPHDLSGGEKQRVAIGRALLSKPDILLMDEPLASLDMPRKREVMPFLEELAHSVHIPILYVTHSMSEILRLANHLVVLDQGAVLISGELEQVWSSSYMRAWQSFSEQSSLFSAHICQHNKEYGLTQVSLADDVKLWVQYVEGEVGSALRLQIRANDVSVALDKPNQTSIRNILPAQICQLEKQPLGTDKQSVGIKLKLGEGCYLWATVTKWAADELQLDVGDSLYVQIKGVSVSQRDIVLTH</sequence>
<dbReference type="InterPro" id="IPR004606">
    <property type="entry name" value="Mop_domain"/>
</dbReference>
<dbReference type="InterPro" id="IPR050334">
    <property type="entry name" value="Molybdenum_import_ModC"/>
</dbReference>
<dbReference type="Pfam" id="PF00005">
    <property type="entry name" value="ABC_tran"/>
    <property type="match status" value="1"/>
</dbReference>
<gene>
    <name evidence="12" type="ORF">CCZ37_15285</name>
</gene>
<dbReference type="AlphaFoldDB" id="A0A223N2D0"/>
<evidence type="ECO:0000313" key="12">
    <source>
        <dbReference type="EMBL" id="ASU23939.1"/>
    </source>
</evidence>
<dbReference type="GO" id="GO:0016020">
    <property type="term" value="C:membrane"/>
    <property type="evidence" value="ECO:0007669"/>
    <property type="project" value="InterPro"/>
</dbReference>
<evidence type="ECO:0000256" key="7">
    <source>
        <dbReference type="ARBA" id="ARBA00022967"/>
    </source>
</evidence>
<dbReference type="Gene3D" id="2.40.50.100">
    <property type="match status" value="1"/>
</dbReference>
<evidence type="ECO:0000256" key="6">
    <source>
        <dbReference type="ARBA" id="ARBA00022840"/>
    </source>
</evidence>
<dbReference type="InterPro" id="IPR005116">
    <property type="entry name" value="Transp-assoc_OB_typ1"/>
</dbReference>
<dbReference type="Proteomes" id="UP000215148">
    <property type="component" value="Chromosome 2"/>
</dbReference>
<dbReference type="InterPro" id="IPR008995">
    <property type="entry name" value="Mo/tungstate-bd_C_term_dom"/>
</dbReference>
<accession>A0A223N2D0</accession>
<feature type="domain" description="Mop" evidence="11">
    <location>
        <begin position="293"/>
        <end position="364"/>
    </location>
</feature>
<dbReference type="Gene3D" id="3.40.50.300">
    <property type="entry name" value="P-loop containing nucleotide triphosphate hydrolases"/>
    <property type="match status" value="1"/>
</dbReference>